<evidence type="ECO:0000313" key="2">
    <source>
        <dbReference type="Proteomes" id="UP001153678"/>
    </source>
</evidence>
<reference evidence="1" key="1">
    <citation type="submission" date="2022-08" db="EMBL/GenBank/DDBJ databases">
        <authorList>
            <person name="Kallberg Y."/>
            <person name="Tangrot J."/>
            <person name="Rosling A."/>
        </authorList>
    </citation>
    <scope>NUCLEOTIDE SEQUENCE</scope>
    <source>
        <strain evidence="1">Wild A</strain>
    </source>
</reference>
<proteinExistence type="predicted"/>
<feature type="non-terminal residue" evidence="1">
    <location>
        <position position="189"/>
    </location>
</feature>
<keyword evidence="2" id="KW-1185">Reference proteome</keyword>
<feature type="non-terminal residue" evidence="1">
    <location>
        <position position="1"/>
    </location>
</feature>
<organism evidence="1 2">
    <name type="scientific">Funneliformis geosporum</name>
    <dbReference type="NCBI Taxonomy" id="1117311"/>
    <lineage>
        <taxon>Eukaryota</taxon>
        <taxon>Fungi</taxon>
        <taxon>Fungi incertae sedis</taxon>
        <taxon>Mucoromycota</taxon>
        <taxon>Glomeromycotina</taxon>
        <taxon>Glomeromycetes</taxon>
        <taxon>Glomerales</taxon>
        <taxon>Glomeraceae</taxon>
        <taxon>Funneliformis</taxon>
    </lineage>
</organism>
<comment type="caution">
    <text evidence="1">The sequence shown here is derived from an EMBL/GenBank/DDBJ whole genome shotgun (WGS) entry which is preliminary data.</text>
</comment>
<dbReference type="EMBL" id="CAMKVN010016842">
    <property type="protein sequence ID" value="CAI2197687.1"/>
    <property type="molecule type" value="Genomic_DNA"/>
</dbReference>
<sequence>RVLPEKEMYMRGGYGEACCLVKKFQNAYSNHDYGLKHIALVGCSVFAVNSVQSNSEEVVTGRNDDIEFTREGDVYAWRKLRLEKKKFQNARSNHYFGLNISSKCTLVGCSVNRCSKEEVVTGRDGRDRIALEILGIGKCSALLNGKRCWKSSLQLEFDSVENIRSLVVSSVKGSVRRKIAPLLVLDEGG</sequence>
<dbReference type="Proteomes" id="UP001153678">
    <property type="component" value="Unassembled WGS sequence"/>
</dbReference>
<protein>
    <submittedName>
        <fullName evidence="1">3181_t:CDS:1</fullName>
    </submittedName>
</protein>
<accession>A0A9W4X647</accession>
<gene>
    <name evidence="1" type="ORF">FWILDA_LOCUS18201</name>
</gene>
<dbReference type="AlphaFoldDB" id="A0A9W4X647"/>
<name>A0A9W4X647_9GLOM</name>
<evidence type="ECO:0000313" key="1">
    <source>
        <dbReference type="EMBL" id="CAI2197687.1"/>
    </source>
</evidence>